<dbReference type="OrthoDB" id="2485468at2"/>
<organism evidence="2 3">
    <name type="scientific">Sediminitomix flava</name>
    <dbReference type="NCBI Taxonomy" id="379075"/>
    <lineage>
        <taxon>Bacteria</taxon>
        <taxon>Pseudomonadati</taxon>
        <taxon>Bacteroidota</taxon>
        <taxon>Cytophagia</taxon>
        <taxon>Cytophagales</taxon>
        <taxon>Flammeovirgaceae</taxon>
        <taxon>Sediminitomix</taxon>
    </lineage>
</organism>
<dbReference type="PANTHER" id="PTHR37841">
    <property type="entry name" value="GLR2918 PROTEIN"/>
    <property type="match status" value="1"/>
</dbReference>
<name>A0A315Z6N6_SEDFL</name>
<proteinExistence type="predicted"/>
<dbReference type="Pfam" id="PF14903">
    <property type="entry name" value="WG_beta_rep"/>
    <property type="match status" value="5"/>
</dbReference>
<gene>
    <name evidence="2" type="ORF">BC781_105151</name>
</gene>
<dbReference type="RefSeq" id="WP_109620504.1">
    <property type="nucleotide sequence ID" value="NZ_QGDO01000005.1"/>
</dbReference>
<evidence type="ECO:0000256" key="1">
    <source>
        <dbReference type="SAM" id="SignalP"/>
    </source>
</evidence>
<evidence type="ECO:0000313" key="3">
    <source>
        <dbReference type="Proteomes" id="UP000245535"/>
    </source>
</evidence>
<comment type="caution">
    <text evidence="2">The sequence shown here is derived from an EMBL/GenBank/DDBJ whole genome shotgun (WGS) entry which is preliminary data.</text>
</comment>
<dbReference type="PANTHER" id="PTHR37841:SF1">
    <property type="entry name" value="DUF3298 DOMAIN-CONTAINING PROTEIN"/>
    <property type="match status" value="1"/>
</dbReference>
<dbReference type="AlphaFoldDB" id="A0A315Z6N6"/>
<protein>
    <submittedName>
        <fullName evidence="2">WG repeat protein</fullName>
    </submittedName>
</protein>
<feature type="signal peptide" evidence="1">
    <location>
        <begin position="1"/>
        <end position="20"/>
    </location>
</feature>
<dbReference type="Proteomes" id="UP000245535">
    <property type="component" value="Unassembled WGS sequence"/>
</dbReference>
<dbReference type="EMBL" id="QGDO01000005">
    <property type="protein sequence ID" value="PWJ40088.1"/>
    <property type="molecule type" value="Genomic_DNA"/>
</dbReference>
<reference evidence="2 3" key="1">
    <citation type="submission" date="2018-03" db="EMBL/GenBank/DDBJ databases">
        <title>Genomic Encyclopedia of Archaeal and Bacterial Type Strains, Phase II (KMG-II): from individual species to whole genera.</title>
        <authorList>
            <person name="Goeker M."/>
        </authorList>
    </citation>
    <scope>NUCLEOTIDE SEQUENCE [LARGE SCALE GENOMIC DNA]</scope>
    <source>
        <strain evidence="2 3">DSM 28229</strain>
    </source>
</reference>
<dbReference type="InterPro" id="IPR032774">
    <property type="entry name" value="WG_beta_rep"/>
</dbReference>
<feature type="chain" id="PRO_5016363211" evidence="1">
    <location>
        <begin position="21"/>
        <end position="456"/>
    </location>
</feature>
<sequence>MTQKLILSFLLSFSVHSLFAQHLQVFTEDYKKFGYLHRQTEEIVKKAKYDIALEFEGRVARVVKNGKWGLVDEKGKTIVKPKYDYISKFNEFDVAKVCKGCDEYGLGGLWGLLDKEGILITPPFFEYISEYNNDGIAIVCKGGFLKEEQKLDYAPLISFEEPVLILARKDGKVFEEEPWSWATSTNANESIELFNLYPYAYRKEGHWGLIDRDGHYVTGLIYDMIGHLPSAEYISPEKSIIKVCTACEVLVRESYGKVHDYFEDSWIGGKQGYIDFEGKEVIPLEYGYIKEVVADKKYLLVSDENRRHIIDEQRHLNYWTGKGKVALIEKNTGKKIIPFKYNMIEVFIYNESMQYIVGYVDREKEIEFYGVLDKSGKEIIPPSEEYQEIIPVTNDIFITVKKDNLSEKYGLINLNISETLTPQFMDYELAFDGETIKGIEFYDRNKQKKVYKIHSL</sequence>
<keyword evidence="3" id="KW-1185">Reference proteome</keyword>
<accession>A0A315Z6N6</accession>
<keyword evidence="1" id="KW-0732">Signal</keyword>
<evidence type="ECO:0000313" key="2">
    <source>
        <dbReference type="EMBL" id="PWJ40088.1"/>
    </source>
</evidence>